<dbReference type="InterPro" id="IPR004210">
    <property type="entry name" value="BESS_motif"/>
</dbReference>
<feature type="region of interest" description="Disordered" evidence="2">
    <location>
        <begin position="257"/>
        <end position="292"/>
    </location>
</feature>
<feature type="compositionally biased region" description="Polar residues" evidence="2">
    <location>
        <begin position="1080"/>
        <end position="1091"/>
    </location>
</feature>
<feature type="compositionally biased region" description="Polar residues" evidence="2">
    <location>
        <begin position="1057"/>
        <end position="1071"/>
    </location>
</feature>
<feature type="region of interest" description="Disordered" evidence="2">
    <location>
        <begin position="1113"/>
        <end position="1149"/>
    </location>
</feature>
<feature type="compositionally biased region" description="Polar residues" evidence="2">
    <location>
        <begin position="772"/>
        <end position="783"/>
    </location>
</feature>
<feature type="region of interest" description="Disordered" evidence="2">
    <location>
        <begin position="1"/>
        <end position="102"/>
    </location>
</feature>
<feature type="compositionally biased region" description="Polar residues" evidence="2">
    <location>
        <begin position="273"/>
        <end position="288"/>
    </location>
</feature>
<dbReference type="PROSITE" id="PS51031">
    <property type="entry name" value="BESS"/>
    <property type="match status" value="1"/>
</dbReference>
<feature type="compositionally biased region" description="Polar residues" evidence="2">
    <location>
        <begin position="1131"/>
        <end position="1149"/>
    </location>
</feature>
<feature type="region of interest" description="Disordered" evidence="2">
    <location>
        <begin position="428"/>
        <end position="481"/>
    </location>
</feature>
<feature type="region of interest" description="Disordered" evidence="2">
    <location>
        <begin position="533"/>
        <end position="579"/>
    </location>
</feature>
<feature type="compositionally biased region" description="Acidic residues" evidence="2">
    <location>
        <begin position="82"/>
        <end position="93"/>
    </location>
</feature>
<evidence type="ECO:0000256" key="2">
    <source>
        <dbReference type="SAM" id="MobiDB-lite"/>
    </source>
</evidence>
<dbReference type="AlphaFoldDB" id="A0A484B837"/>
<comment type="subcellular location">
    <subcellularLocation>
        <location evidence="1">Nucleus</location>
    </subcellularLocation>
</comment>
<protein>
    <recommendedName>
        <fullName evidence="3">BESS domain-containing protein</fullName>
    </recommendedName>
</protein>
<feature type="compositionally biased region" description="Polar residues" evidence="2">
    <location>
        <begin position="974"/>
        <end position="992"/>
    </location>
</feature>
<feature type="region of interest" description="Disordered" evidence="2">
    <location>
        <begin position="912"/>
        <end position="992"/>
    </location>
</feature>
<proteinExistence type="predicted"/>
<feature type="region of interest" description="Disordered" evidence="2">
    <location>
        <begin position="1048"/>
        <end position="1099"/>
    </location>
</feature>
<sequence>MEVEGATAETVVIELDDEDGDEVGLVGERQTANVGNAGEDPQLDDKTSTKTEPSSDGESAASYNGPDPMGLLERIDSSKEVDYDDDEEEEASADEASSSGSRGISRSERWQIWMKRWPWLLHEESDGDFAFCLYCNVIININKKMKYIQQHNLSLYHQEREANYLVFKNSEEYRQSGLNEREIKHEFGTDNYVAAMKIKRANEVEKLNDFNWQRWLSCHDWLERTQKEGTVGLCKCCNVRMNVEFVYLRKRHESSKGHCEAQRSMEKRKRKPSGSQSDSADNQTQDLQDSGKATAEDTLVMTVVDSCGESTDPSDWCELLPDTSPQQCRCTLCDCRMAITSFMRHLKTKVHCSNLIAFKQKQLSKLNRGIWAQYAEQHPWIVADPNDPSIAFCHICSRRFIYGHSEIKRKNHENSEKHQAAMAATVALNGDEQEDEEEEEEQGQSDAQTEGSDDDYIQEDDKLSTSQRSSPEGEENTAKKAKHVVRQFSWLRCSKDRKIQICKFCRVRFHSESNKGRHEQSARHKKLAAQFKARQAARRKEARIQRKLEEENDDGDQSNAESVDVTVDDDNSHSVSTPKALPKPVFKAVPATMQGKVMVWKDRFPWLSYKRSEARHNYGWCKLCEVSVFLPSFKYASKHQRSSRHVRLRFERKRSARMPPTAAEATPSPASSALTTGEAKHKAAMAELQAKYDWLEPDVNDENYCHCKLCETRLPIKIFFLRQHDGSRKHLEQLERLRNTSEITTITTTEADPAASIMDVDQESEEELSVNPLLSRSECSTGEQPPAKRMRRSMEIRRILRALRDSAGKRSDERSQLDMAKDMICSSFDIVSRLRTLEREKDSPANTSSHNCSLANVSVTQPRDTMELFFESITQTMKSLPGDLAAEGKAKIMQIVCDLELRGIQRNTSVLAADSAQSRDKAAEVTPRDSDPVRLNFEEDNQTLQRVPESPESASPFITLEDLPDEPPAPLRQALSSNNNTPEPNQSSSTVEHTAPAVANISVSSSDPCNGRTQEVMFKVRRFLNNSTSKPEDSVRVVPINRLTTKNANCGGARGNGPNTLRIQSKQSNHAPPNVVVMNTPPSSNSDVSNGSTGGTPVYRRVHNKNTIVVPVQSSGQAQQMRQQKPSQQQRTTVYSNAGTNTPQHIQDQANRQYVLNRTVVQSNKPSHPANM</sequence>
<feature type="compositionally biased region" description="Low complexity" evidence="2">
    <location>
        <begin position="1113"/>
        <end position="1130"/>
    </location>
</feature>
<evidence type="ECO:0000313" key="4">
    <source>
        <dbReference type="EMBL" id="TDG44819.1"/>
    </source>
</evidence>
<gene>
    <name evidence="4" type="ORF">AWZ03_008793</name>
</gene>
<feature type="region of interest" description="Disordered" evidence="2">
    <location>
        <begin position="768"/>
        <end position="791"/>
    </location>
</feature>
<feature type="region of interest" description="Disordered" evidence="2">
    <location>
        <begin position="653"/>
        <end position="675"/>
    </location>
</feature>
<evidence type="ECO:0000259" key="3">
    <source>
        <dbReference type="PROSITE" id="PS51031"/>
    </source>
</evidence>
<dbReference type="GO" id="GO:0005634">
    <property type="term" value="C:nucleus"/>
    <property type="evidence" value="ECO:0007669"/>
    <property type="project" value="UniProtKB-SubCell"/>
</dbReference>
<dbReference type="EMBL" id="LSRL02000094">
    <property type="protein sequence ID" value="TDG44819.1"/>
    <property type="molecule type" value="Genomic_DNA"/>
</dbReference>
<feature type="compositionally biased region" description="Basic and acidic residues" evidence="2">
    <location>
        <begin position="917"/>
        <end position="932"/>
    </location>
</feature>
<comment type="caution">
    <text evidence="4">The sequence shown here is derived from an EMBL/GenBank/DDBJ whole genome shotgun (WGS) entry which is preliminary data.</text>
</comment>
<dbReference type="Proteomes" id="UP000295192">
    <property type="component" value="Unassembled WGS sequence"/>
</dbReference>
<keyword evidence="5" id="KW-1185">Reference proteome</keyword>
<dbReference type="OrthoDB" id="10262320at2759"/>
<evidence type="ECO:0000256" key="1">
    <source>
        <dbReference type="PROSITE-ProRule" id="PRU00371"/>
    </source>
</evidence>
<keyword evidence="1" id="KW-0539">Nucleus</keyword>
<name>A0A484B837_DRONA</name>
<accession>A0A484B837</accession>
<reference evidence="4 5" key="1">
    <citation type="journal article" date="2019" name="J. Hered.">
        <title>An Improved Genome Assembly for Drosophila navojoa, the Basal Species in the mojavensis Cluster.</title>
        <authorList>
            <person name="Vanderlinde T."/>
            <person name="Dupim E.G."/>
            <person name="Nazario-Yepiz N.O."/>
            <person name="Carvalho A.B."/>
        </authorList>
    </citation>
    <scope>NUCLEOTIDE SEQUENCE [LARGE SCALE GENOMIC DNA]</scope>
    <source>
        <strain evidence="4">Navoj_Jal97</strain>
        <tissue evidence="4">Whole organism</tissue>
    </source>
</reference>
<feature type="domain" description="BESS" evidence="3">
    <location>
        <begin position="863"/>
        <end position="902"/>
    </location>
</feature>
<dbReference type="Pfam" id="PF02944">
    <property type="entry name" value="BESS"/>
    <property type="match status" value="1"/>
</dbReference>
<feature type="compositionally biased region" description="Basic and acidic residues" evidence="2">
    <location>
        <begin position="538"/>
        <end position="549"/>
    </location>
</feature>
<feature type="compositionally biased region" description="Low complexity" evidence="2">
    <location>
        <begin position="659"/>
        <end position="675"/>
    </location>
</feature>
<dbReference type="OMA" id="DTSPQQC"/>
<dbReference type="GO" id="GO:0003677">
    <property type="term" value="F:DNA binding"/>
    <property type="evidence" value="ECO:0007669"/>
    <property type="project" value="InterPro"/>
</dbReference>
<organism evidence="4 5">
    <name type="scientific">Drosophila navojoa</name>
    <name type="common">Fruit fly</name>
    <dbReference type="NCBI Taxonomy" id="7232"/>
    <lineage>
        <taxon>Eukaryota</taxon>
        <taxon>Metazoa</taxon>
        <taxon>Ecdysozoa</taxon>
        <taxon>Arthropoda</taxon>
        <taxon>Hexapoda</taxon>
        <taxon>Insecta</taxon>
        <taxon>Pterygota</taxon>
        <taxon>Neoptera</taxon>
        <taxon>Endopterygota</taxon>
        <taxon>Diptera</taxon>
        <taxon>Brachycera</taxon>
        <taxon>Muscomorpha</taxon>
        <taxon>Ephydroidea</taxon>
        <taxon>Drosophilidae</taxon>
        <taxon>Drosophila</taxon>
    </lineage>
</organism>
<feature type="compositionally biased region" description="Acidic residues" evidence="2">
    <location>
        <begin position="431"/>
        <end position="443"/>
    </location>
</feature>
<evidence type="ECO:0000313" key="5">
    <source>
        <dbReference type="Proteomes" id="UP000295192"/>
    </source>
</evidence>